<keyword evidence="3" id="KW-1185">Reference proteome</keyword>
<sequence length="62" mass="7374">MKYKIVLFMLLSLIFNMPNAYSDEYFELDSIPEEYRFPKYNNIAHPPINIEYKGHKGTAMIL</sequence>
<feature type="signal peptide" evidence="1">
    <location>
        <begin position="1"/>
        <end position="22"/>
    </location>
</feature>
<accession>A0A0A7S1Y6</accession>
<dbReference type="AlphaFoldDB" id="A0A0A7S1Y6"/>
<keyword evidence="1" id="KW-0732">Signal</keyword>
<protein>
    <submittedName>
        <fullName evidence="2">Uncharacterized protein</fullName>
    </submittedName>
</protein>
<evidence type="ECO:0000313" key="2">
    <source>
        <dbReference type="EMBL" id="AJA45433.1"/>
    </source>
</evidence>
<dbReference type="KEGG" id="fpp:FPB0191_01617"/>
<dbReference type="Proteomes" id="UP000030901">
    <property type="component" value="Chromosome"/>
</dbReference>
<evidence type="ECO:0000256" key="1">
    <source>
        <dbReference type="SAM" id="SignalP"/>
    </source>
</evidence>
<dbReference type="HOGENOM" id="CLU_2897663_0_0_6"/>
<dbReference type="EMBL" id="CP009056">
    <property type="protein sequence ID" value="AJA45433.1"/>
    <property type="molecule type" value="Genomic_DNA"/>
</dbReference>
<name>A0A0A7S1Y6_FRIPE</name>
<gene>
    <name evidence="2" type="ORF">FPB0191_01617</name>
</gene>
<dbReference type="RefSeq" id="WP_162485169.1">
    <property type="nucleotide sequence ID" value="NZ_CP009056.1"/>
</dbReference>
<feature type="chain" id="PRO_5002046673" evidence="1">
    <location>
        <begin position="23"/>
        <end position="62"/>
    </location>
</feature>
<proteinExistence type="predicted"/>
<reference evidence="2 3" key="1">
    <citation type="journal article" date="2014" name="Appl. Environ. Microbiol.">
        <title>Gut symbionts from distinct hosts exhibit genotoxic activity via divergent colibactin biosynthetic pathways.</title>
        <authorList>
            <person name="Engel P."/>
            <person name="Vizcaino M.I."/>
            <person name="Crawford J.M."/>
        </authorList>
    </citation>
    <scope>NUCLEOTIDE SEQUENCE [LARGE SCALE GENOMIC DNA]</scope>
    <source>
        <strain evidence="2 3">PEB0191</strain>
    </source>
</reference>
<evidence type="ECO:0000313" key="3">
    <source>
        <dbReference type="Proteomes" id="UP000030901"/>
    </source>
</evidence>
<organism evidence="2 3">
    <name type="scientific">Frischella perrara</name>
    <dbReference type="NCBI Taxonomy" id="1267021"/>
    <lineage>
        <taxon>Bacteria</taxon>
        <taxon>Pseudomonadati</taxon>
        <taxon>Pseudomonadota</taxon>
        <taxon>Gammaproteobacteria</taxon>
        <taxon>Orbales</taxon>
        <taxon>Orbaceae</taxon>
        <taxon>Frischella</taxon>
    </lineage>
</organism>